<evidence type="ECO:0000256" key="3">
    <source>
        <dbReference type="ARBA" id="ARBA00022729"/>
    </source>
</evidence>
<feature type="region of interest" description="Disordered" evidence="4">
    <location>
        <begin position="31"/>
        <end position="71"/>
    </location>
</feature>
<comment type="similarity">
    <text evidence="1">Belongs to the bacterial solute-binding protein 5 family.</text>
</comment>
<evidence type="ECO:0000313" key="7">
    <source>
        <dbReference type="EMBL" id="MEK8127079.1"/>
    </source>
</evidence>
<keyword evidence="8" id="KW-1185">Reference proteome</keyword>
<dbReference type="Pfam" id="PF00496">
    <property type="entry name" value="SBP_bac_5"/>
    <property type="match status" value="1"/>
</dbReference>
<dbReference type="Gene3D" id="3.90.76.10">
    <property type="entry name" value="Dipeptide-binding Protein, Domain 1"/>
    <property type="match status" value="1"/>
</dbReference>
<evidence type="ECO:0000256" key="1">
    <source>
        <dbReference type="ARBA" id="ARBA00005695"/>
    </source>
</evidence>
<evidence type="ECO:0000256" key="2">
    <source>
        <dbReference type="ARBA" id="ARBA00022448"/>
    </source>
</evidence>
<dbReference type="PIRSF" id="PIRSF002741">
    <property type="entry name" value="MppA"/>
    <property type="match status" value="1"/>
</dbReference>
<gene>
    <name evidence="7" type="ORF">WMW72_04050</name>
</gene>
<sequence>MIKRVLAKPIAFMTILTLILSGCSSDGASKNVSVPASSPAASAGNEPQKGGELTYALAGSPRSLDPHGDGSALGARVQRTMFDSLVLLQDNQVKPWLATEWSSSADGKSYTFKLRQGVKFHDGEPFNAQAVKYNFDRLVDPNTKSGVGREAIGPYVSSEVIDENTLKVNLEKPYAPFLAGLSQFFIGNVSPAALEKLGSQLGKIPAAGTGPFKFLKWVENSEIALERNPDYNWGPTGLSNKGPAYLDKLTFKIVPEEATRIGSVLSKQVLAGETVPPQNVVALKNDSNFQIFQTQTGGLPYTLFINQKHAPWNELKARQALQLTIDVDFIVKTLYLGTYERAWSPLSPSTLGYSKSLENTVKPDVKKANQLLDELGWTRGADGIREKDGKKLSILYVDSSPNREKRNDIATIIQQQLKEIGVAVDVQITKDAYTSVITKGKPYDVFGNSTVSPDPDRVRFFYHSQVSNVPGDQRNIPGLADPEIDKLIDQGGVETDPGKRAEIYKQFQQAVIDKAIIIPIYVFPYTVAAAKSVQGLKFDSPGYPLFNDVFIAK</sequence>
<dbReference type="Proteomes" id="UP001469365">
    <property type="component" value="Unassembled WGS sequence"/>
</dbReference>
<feature type="signal peptide" evidence="5">
    <location>
        <begin position="1"/>
        <end position="24"/>
    </location>
</feature>
<dbReference type="PANTHER" id="PTHR30290:SF9">
    <property type="entry name" value="OLIGOPEPTIDE-BINDING PROTEIN APPA"/>
    <property type="match status" value="1"/>
</dbReference>
<dbReference type="PROSITE" id="PS51257">
    <property type="entry name" value="PROKAR_LIPOPROTEIN"/>
    <property type="match status" value="1"/>
</dbReference>
<feature type="domain" description="Solute-binding protein family 5" evidence="6">
    <location>
        <begin position="92"/>
        <end position="463"/>
    </location>
</feature>
<dbReference type="CDD" id="cd08492">
    <property type="entry name" value="PBP2_NikA_DppA_OppA_like_15"/>
    <property type="match status" value="1"/>
</dbReference>
<dbReference type="InterPro" id="IPR030678">
    <property type="entry name" value="Peptide/Ni-bd"/>
</dbReference>
<feature type="chain" id="PRO_5047181859" evidence="5">
    <location>
        <begin position="25"/>
        <end position="553"/>
    </location>
</feature>
<proteinExistence type="inferred from homology"/>
<evidence type="ECO:0000256" key="4">
    <source>
        <dbReference type="SAM" id="MobiDB-lite"/>
    </source>
</evidence>
<dbReference type="SUPFAM" id="SSF53850">
    <property type="entry name" value="Periplasmic binding protein-like II"/>
    <property type="match status" value="1"/>
</dbReference>
<accession>A0ABU9DE70</accession>
<organism evidence="7 8">
    <name type="scientific">Paenibacillus filicis</name>
    <dbReference type="NCBI Taxonomy" id="669464"/>
    <lineage>
        <taxon>Bacteria</taxon>
        <taxon>Bacillati</taxon>
        <taxon>Bacillota</taxon>
        <taxon>Bacilli</taxon>
        <taxon>Bacillales</taxon>
        <taxon>Paenibacillaceae</taxon>
        <taxon>Paenibacillus</taxon>
    </lineage>
</organism>
<keyword evidence="3 5" id="KW-0732">Signal</keyword>
<feature type="compositionally biased region" description="Low complexity" evidence="4">
    <location>
        <begin position="32"/>
        <end position="43"/>
    </location>
</feature>
<keyword evidence="2" id="KW-0813">Transport</keyword>
<evidence type="ECO:0000313" key="8">
    <source>
        <dbReference type="Proteomes" id="UP001469365"/>
    </source>
</evidence>
<evidence type="ECO:0000256" key="5">
    <source>
        <dbReference type="SAM" id="SignalP"/>
    </source>
</evidence>
<evidence type="ECO:0000259" key="6">
    <source>
        <dbReference type="Pfam" id="PF00496"/>
    </source>
</evidence>
<dbReference type="InterPro" id="IPR000914">
    <property type="entry name" value="SBP_5_dom"/>
</dbReference>
<dbReference type="PANTHER" id="PTHR30290">
    <property type="entry name" value="PERIPLASMIC BINDING COMPONENT OF ABC TRANSPORTER"/>
    <property type="match status" value="1"/>
</dbReference>
<reference evidence="7 8" key="1">
    <citation type="submission" date="2024-04" db="EMBL/GenBank/DDBJ databases">
        <title>draft genome sequnece of Paenibacillus filicis.</title>
        <authorList>
            <person name="Kim D.-U."/>
        </authorList>
    </citation>
    <scope>NUCLEOTIDE SEQUENCE [LARGE SCALE GENOMIC DNA]</scope>
    <source>
        <strain evidence="7 8">KACC14197</strain>
    </source>
</reference>
<dbReference type="EMBL" id="JBBPCC010000002">
    <property type="protein sequence ID" value="MEK8127079.1"/>
    <property type="molecule type" value="Genomic_DNA"/>
</dbReference>
<comment type="caution">
    <text evidence="7">The sequence shown here is derived from an EMBL/GenBank/DDBJ whole genome shotgun (WGS) entry which is preliminary data.</text>
</comment>
<dbReference type="InterPro" id="IPR039424">
    <property type="entry name" value="SBP_5"/>
</dbReference>
<dbReference type="Gene3D" id="3.40.190.10">
    <property type="entry name" value="Periplasmic binding protein-like II"/>
    <property type="match status" value="1"/>
</dbReference>
<dbReference type="Gene3D" id="3.10.105.10">
    <property type="entry name" value="Dipeptide-binding Protein, Domain 3"/>
    <property type="match status" value="1"/>
</dbReference>
<dbReference type="RefSeq" id="WP_341414139.1">
    <property type="nucleotide sequence ID" value="NZ_JBBPCC010000002.1"/>
</dbReference>
<name>A0ABU9DE70_9BACL</name>
<protein>
    <submittedName>
        <fullName evidence="7">ABC transporter substrate-binding protein</fullName>
    </submittedName>
</protein>